<evidence type="ECO:0000256" key="5">
    <source>
        <dbReference type="ARBA" id="ARBA00033748"/>
    </source>
</evidence>
<evidence type="ECO:0000256" key="3">
    <source>
        <dbReference type="ARBA" id="ARBA00023002"/>
    </source>
</evidence>
<gene>
    <name evidence="8" type="ORF">D2T33_00325</name>
</gene>
<dbReference type="NCBIfam" id="TIGR03860">
    <property type="entry name" value="FMN_nitrolo"/>
    <property type="match status" value="1"/>
</dbReference>
<reference evidence="8 9" key="2">
    <citation type="submission" date="2019-01" db="EMBL/GenBank/DDBJ databases">
        <authorList>
            <person name="Li Y."/>
        </authorList>
    </citation>
    <scope>NUCLEOTIDE SEQUENCE [LARGE SCALE GENOMIC DNA]</scope>
    <source>
        <strain evidence="8 9">2D-5</strain>
    </source>
</reference>
<name>A0A443J481_9RHOB</name>
<dbReference type="Pfam" id="PF00296">
    <property type="entry name" value="Bac_luciferase"/>
    <property type="match status" value="1"/>
</dbReference>
<dbReference type="Proteomes" id="UP000285710">
    <property type="component" value="Unassembled WGS sequence"/>
</dbReference>
<dbReference type="InterPro" id="IPR051260">
    <property type="entry name" value="Diverse_substr_monoxygenases"/>
</dbReference>
<accession>A0A443J481</accession>
<dbReference type="InterPro" id="IPR011251">
    <property type="entry name" value="Luciferase-like_dom"/>
</dbReference>
<comment type="similarity">
    <text evidence="5">Belongs to the NtaA/SnaA/DszA monooxygenase family.</text>
</comment>
<feature type="binding site" evidence="6">
    <location>
        <position position="58"/>
    </location>
    <ligand>
        <name>FMN</name>
        <dbReference type="ChEBI" id="CHEBI:58210"/>
    </ligand>
</feature>
<evidence type="ECO:0000256" key="1">
    <source>
        <dbReference type="ARBA" id="ARBA00022630"/>
    </source>
</evidence>
<feature type="domain" description="Luciferase-like" evidence="7">
    <location>
        <begin position="25"/>
        <end position="388"/>
    </location>
</feature>
<dbReference type="PANTHER" id="PTHR30011:SF16">
    <property type="entry name" value="C2H2 FINGER DOMAIN TRANSCRIPTION FACTOR (EUROFUNG)-RELATED"/>
    <property type="match status" value="1"/>
</dbReference>
<feature type="binding site" evidence="6">
    <location>
        <position position="158"/>
    </location>
    <ligand>
        <name>FMN</name>
        <dbReference type="ChEBI" id="CHEBI:58210"/>
    </ligand>
</feature>
<dbReference type="InterPro" id="IPR036661">
    <property type="entry name" value="Luciferase-like_sf"/>
</dbReference>
<evidence type="ECO:0000256" key="6">
    <source>
        <dbReference type="PIRSR" id="PIRSR000337-1"/>
    </source>
</evidence>
<feature type="binding site" evidence="6">
    <location>
        <position position="154"/>
    </location>
    <ligand>
        <name>FMN</name>
        <dbReference type="ChEBI" id="CHEBI:58210"/>
    </ligand>
</feature>
<dbReference type="InterPro" id="IPR016215">
    <property type="entry name" value="NTA_MOA"/>
</dbReference>
<keyword evidence="9" id="KW-1185">Reference proteome</keyword>
<dbReference type="PIRSF" id="PIRSF000337">
    <property type="entry name" value="NTA_MOA"/>
    <property type="match status" value="1"/>
</dbReference>
<evidence type="ECO:0000256" key="4">
    <source>
        <dbReference type="ARBA" id="ARBA00023033"/>
    </source>
</evidence>
<keyword evidence="3" id="KW-0560">Oxidoreductase</keyword>
<feature type="binding site" evidence="6">
    <location>
        <position position="230"/>
    </location>
    <ligand>
        <name>FMN</name>
        <dbReference type="ChEBI" id="CHEBI:58210"/>
    </ligand>
</feature>
<reference evidence="8 9" key="1">
    <citation type="submission" date="2019-01" db="EMBL/GenBank/DDBJ databases">
        <title>Sinorhodobacter populi sp. nov. isolated from the symptomatic bark tissue of Populus euramericana canker.</title>
        <authorList>
            <person name="Xu G."/>
        </authorList>
    </citation>
    <scope>NUCLEOTIDE SEQUENCE [LARGE SCALE GENOMIC DNA]</scope>
    <source>
        <strain evidence="8 9">2D-5</strain>
    </source>
</reference>
<organism evidence="8 9">
    <name type="scientific">Paenirhodobacter populi</name>
    <dbReference type="NCBI Taxonomy" id="2306993"/>
    <lineage>
        <taxon>Bacteria</taxon>
        <taxon>Pseudomonadati</taxon>
        <taxon>Pseudomonadota</taxon>
        <taxon>Alphaproteobacteria</taxon>
        <taxon>Rhodobacterales</taxon>
        <taxon>Rhodobacter group</taxon>
        <taxon>Paenirhodobacter</taxon>
    </lineage>
</organism>
<dbReference type="GO" id="GO:0004497">
    <property type="term" value="F:monooxygenase activity"/>
    <property type="evidence" value="ECO:0007669"/>
    <property type="project" value="UniProtKB-KW"/>
</dbReference>
<dbReference type="AlphaFoldDB" id="A0A443J481"/>
<comment type="caution">
    <text evidence="8">The sequence shown here is derived from an EMBL/GenBank/DDBJ whole genome shotgun (WGS) entry which is preliminary data.</text>
</comment>
<dbReference type="SUPFAM" id="SSF51679">
    <property type="entry name" value="Bacterial luciferase-like"/>
    <property type="match status" value="1"/>
</dbReference>
<dbReference type="PANTHER" id="PTHR30011">
    <property type="entry name" value="ALKANESULFONATE MONOOXYGENASE-RELATED"/>
    <property type="match status" value="1"/>
</dbReference>
<evidence type="ECO:0000313" key="9">
    <source>
        <dbReference type="Proteomes" id="UP000285710"/>
    </source>
</evidence>
<evidence type="ECO:0000256" key="2">
    <source>
        <dbReference type="ARBA" id="ARBA00022643"/>
    </source>
</evidence>
<feature type="binding site" evidence="6">
    <location>
        <position position="229"/>
    </location>
    <ligand>
        <name>FMN</name>
        <dbReference type="ChEBI" id="CHEBI:58210"/>
    </ligand>
</feature>
<keyword evidence="4" id="KW-0503">Monooxygenase</keyword>
<dbReference type="RefSeq" id="WP_128268416.1">
    <property type="nucleotide sequence ID" value="NZ_SAUW01000001.1"/>
</dbReference>
<dbReference type="EMBL" id="SAUW01000001">
    <property type="protein sequence ID" value="RWR15358.1"/>
    <property type="molecule type" value="Genomic_DNA"/>
</dbReference>
<feature type="binding site" evidence="6">
    <location>
        <position position="104"/>
    </location>
    <ligand>
        <name>FMN</name>
        <dbReference type="ChEBI" id="CHEBI:58210"/>
    </ligand>
</feature>
<protein>
    <submittedName>
        <fullName evidence="8">LLM class flavin-dependent oxidoreductase</fullName>
    </submittedName>
</protein>
<dbReference type="Gene3D" id="3.20.20.30">
    <property type="entry name" value="Luciferase-like domain"/>
    <property type="match status" value="1"/>
</dbReference>
<keyword evidence="1 6" id="KW-0285">Flavoprotein</keyword>
<keyword evidence="2 6" id="KW-0288">FMN</keyword>
<dbReference type="GO" id="GO:0016705">
    <property type="term" value="F:oxidoreductase activity, acting on paired donors, with incorporation or reduction of molecular oxygen"/>
    <property type="evidence" value="ECO:0007669"/>
    <property type="project" value="InterPro"/>
</dbReference>
<evidence type="ECO:0000313" key="8">
    <source>
        <dbReference type="EMBL" id="RWR15358.1"/>
    </source>
</evidence>
<evidence type="ECO:0000259" key="7">
    <source>
        <dbReference type="Pfam" id="PF00296"/>
    </source>
</evidence>
<proteinExistence type="inferred from homology"/>
<sequence>MTKRLILNGFVMNSVSHIHHGLWRRDDTLQTEFNDLTTWTTLARALEAAKFDALFSADIIGVDPAYKGGWDTYIEEAVQIPINDSGALIAALIGSTEQLGLTLTSSILQEHPFNFARKISTLDHLSKGRIGWNLVTSVSHNAAQNFGFDRIVPHDERYAWADEYVEVVYKLWEGSWDEGAVLADKAGNRYADPEKVHRIHHQGKRYRVLGPHLSQPSPQRVPLLFQAGSSTAGRAFAARNAEGTYIVAQKPEGARRQIEETNRYLVEAGRRPGDLKFIQGMSFIIGSTEEEAARKARDIAEDISIDGYLAHLSRDLGIDLGVLDPDRPVAELEIEGVQGVVRAFEDSNPGVTPKVRDLGQVYAKAGNITGTPETIADALEVWQEAGIDGVNVSYHRLPASFLEFAEHVVPVLQKRGLAQRDYAPGTYREKLFGEGARVNARHPAARFRGAFAKAPATPISEPAE</sequence>